<dbReference type="EMBL" id="CBWK010000350">
    <property type="protein sequence ID" value="CDL09366.1"/>
    <property type="molecule type" value="Genomic_DNA"/>
</dbReference>
<accession>W1DIC6</accession>
<organism evidence="1 2">
    <name type="scientific">Klebsiella pneumoniae IS43</name>
    <dbReference type="NCBI Taxonomy" id="1432552"/>
    <lineage>
        <taxon>Bacteria</taxon>
        <taxon>Pseudomonadati</taxon>
        <taxon>Pseudomonadota</taxon>
        <taxon>Gammaproteobacteria</taxon>
        <taxon>Enterobacterales</taxon>
        <taxon>Enterobacteriaceae</taxon>
        <taxon>Klebsiella/Raoultella group</taxon>
        <taxon>Klebsiella</taxon>
        <taxon>Klebsiella pneumoniae complex</taxon>
    </lineage>
</organism>
<sequence length="46" mass="5687">MFQFVNSAELFFTAKWSGKYALIIKKKYLTFYNQSDRRQHIYSTEW</sequence>
<name>W1DIC6_KLEPN</name>
<dbReference type="Proteomes" id="UP000019183">
    <property type="component" value="Unassembled WGS sequence"/>
</dbReference>
<comment type="caution">
    <text evidence="1">The sequence shown here is derived from an EMBL/GenBank/DDBJ whole genome shotgun (WGS) entry which is preliminary data.</text>
</comment>
<proteinExistence type="predicted"/>
<evidence type="ECO:0000313" key="1">
    <source>
        <dbReference type="EMBL" id="CDL09366.1"/>
    </source>
</evidence>
<evidence type="ECO:0000313" key="2">
    <source>
        <dbReference type="Proteomes" id="UP000019183"/>
    </source>
</evidence>
<protein>
    <submittedName>
        <fullName evidence="1">Uncharacterized protein</fullName>
    </submittedName>
</protein>
<reference evidence="1" key="1">
    <citation type="submission" date="2013-10" db="EMBL/GenBank/DDBJ databases">
        <title>Antibiotic resistance diversity of beta-lactamase producers in the General Hospital Vienna.</title>
        <authorList>
            <person name="Barisic I."/>
            <person name="Mitteregger D."/>
            <person name="Hirschl A.M."/>
            <person name="Noehammer C."/>
            <person name="Wiesinger-Mayr H."/>
        </authorList>
    </citation>
    <scope>NUCLEOTIDE SEQUENCE [LARGE SCALE GENOMIC DNA]</scope>
    <source>
        <strain evidence="1">IS43</strain>
    </source>
</reference>
<keyword evidence="2" id="KW-1185">Reference proteome</keyword>
<dbReference type="AlphaFoldDB" id="W1DIC6"/>